<proteinExistence type="predicted"/>
<sequence length="126" mass="14222">MRDSNSVVEYNSNCGLRQAGIRITEFLIVLLQDHIGGFEVLYQHKWVEVPPIPGALVVNIGDLLQLMSNDDFISVEHHVRANQVGPRVSVPCFFIQLMDASTVKYGPIRELLSEDNPAIYWEVTVK</sequence>
<dbReference type="Proteomes" id="UP001057402">
    <property type="component" value="Chromosome 7"/>
</dbReference>
<evidence type="ECO:0000313" key="1">
    <source>
        <dbReference type="EMBL" id="KAI4342683.1"/>
    </source>
</evidence>
<name>A0ACB9P1R3_9MYRT</name>
<keyword evidence="2" id="KW-1185">Reference proteome</keyword>
<comment type="caution">
    <text evidence="1">The sequence shown here is derived from an EMBL/GenBank/DDBJ whole genome shotgun (WGS) entry which is preliminary data.</text>
</comment>
<reference evidence="2" key="1">
    <citation type="journal article" date="2023" name="Front. Plant Sci.">
        <title>Chromosomal-level genome assembly of Melastoma candidum provides insights into trichome evolution.</title>
        <authorList>
            <person name="Zhong Y."/>
            <person name="Wu W."/>
            <person name="Sun C."/>
            <person name="Zou P."/>
            <person name="Liu Y."/>
            <person name="Dai S."/>
            <person name="Zhou R."/>
        </authorList>
    </citation>
    <scope>NUCLEOTIDE SEQUENCE [LARGE SCALE GENOMIC DNA]</scope>
</reference>
<evidence type="ECO:0000313" key="2">
    <source>
        <dbReference type="Proteomes" id="UP001057402"/>
    </source>
</evidence>
<accession>A0ACB9P1R3</accession>
<protein>
    <submittedName>
        <fullName evidence="1">Uncharacterized protein</fullName>
    </submittedName>
</protein>
<dbReference type="EMBL" id="CM042886">
    <property type="protein sequence ID" value="KAI4342683.1"/>
    <property type="molecule type" value="Genomic_DNA"/>
</dbReference>
<organism evidence="1 2">
    <name type="scientific">Melastoma candidum</name>
    <dbReference type="NCBI Taxonomy" id="119954"/>
    <lineage>
        <taxon>Eukaryota</taxon>
        <taxon>Viridiplantae</taxon>
        <taxon>Streptophyta</taxon>
        <taxon>Embryophyta</taxon>
        <taxon>Tracheophyta</taxon>
        <taxon>Spermatophyta</taxon>
        <taxon>Magnoliopsida</taxon>
        <taxon>eudicotyledons</taxon>
        <taxon>Gunneridae</taxon>
        <taxon>Pentapetalae</taxon>
        <taxon>rosids</taxon>
        <taxon>malvids</taxon>
        <taxon>Myrtales</taxon>
        <taxon>Melastomataceae</taxon>
        <taxon>Melastomatoideae</taxon>
        <taxon>Melastomateae</taxon>
        <taxon>Melastoma</taxon>
    </lineage>
</organism>
<gene>
    <name evidence="1" type="ORF">MLD38_027276</name>
</gene>